<keyword evidence="2" id="KW-1133">Transmembrane helix</keyword>
<feature type="compositionally biased region" description="Basic and acidic residues" evidence="1">
    <location>
        <begin position="161"/>
        <end position="186"/>
    </location>
</feature>
<evidence type="ECO:0000256" key="2">
    <source>
        <dbReference type="SAM" id="Phobius"/>
    </source>
</evidence>
<gene>
    <name evidence="3" type="ORF">FHU38_002856</name>
</gene>
<comment type="caution">
    <text evidence="3">The sequence shown here is derived from an EMBL/GenBank/DDBJ whole genome shotgun (WGS) entry which is preliminary data.</text>
</comment>
<evidence type="ECO:0000256" key="1">
    <source>
        <dbReference type="SAM" id="MobiDB-lite"/>
    </source>
</evidence>
<feature type="transmembrane region" description="Helical" evidence="2">
    <location>
        <begin position="103"/>
        <end position="123"/>
    </location>
</feature>
<dbReference type="EMBL" id="JAAOYM010000001">
    <property type="protein sequence ID" value="NIJ12512.1"/>
    <property type="molecule type" value="Genomic_DNA"/>
</dbReference>
<protein>
    <submittedName>
        <fullName evidence="3">Uncharacterized protein</fullName>
    </submittedName>
</protein>
<accession>A0A7X5UQT8</accession>
<dbReference type="RefSeq" id="WP_167171385.1">
    <property type="nucleotide sequence ID" value="NZ_JAAOYM010000001.1"/>
</dbReference>
<keyword evidence="2" id="KW-0472">Membrane</keyword>
<dbReference type="Proteomes" id="UP000545493">
    <property type="component" value="Unassembled WGS sequence"/>
</dbReference>
<feature type="transmembrane region" description="Helical" evidence="2">
    <location>
        <begin position="135"/>
        <end position="156"/>
    </location>
</feature>
<feature type="transmembrane region" description="Helical" evidence="2">
    <location>
        <begin position="36"/>
        <end position="58"/>
    </location>
</feature>
<sequence>MRSRTDIRLATAVAALASAGAALIHLAVIPGHWREWALSGLFFGGLAVFQLGWAAAVLRRPSRAVVAVGVAANLGAIGLWVLTRAVGLPFGPHAGEAEAAGTADILATLLECVVLVTGAWRLLSGEHGSRFSPLPYRLVIGGAAVLVAVTAAPGMLAGLSHSHEGGGGSHDEGGEHPETGAEHDHPSTPPEQPEQPDGSGPQRTDPPSGEPAPDRHSEGEPHGH</sequence>
<keyword evidence="2" id="KW-0812">Transmembrane</keyword>
<dbReference type="AlphaFoldDB" id="A0A7X5UQT8"/>
<reference evidence="3 4" key="1">
    <citation type="submission" date="2020-03" db="EMBL/GenBank/DDBJ databases">
        <title>Sequencing the genomes of 1000 actinobacteria strains.</title>
        <authorList>
            <person name="Klenk H.-P."/>
        </authorList>
    </citation>
    <scope>NUCLEOTIDE SEQUENCE [LARGE SCALE GENOMIC DNA]</scope>
    <source>
        <strain evidence="3 4">DSM 45685</strain>
    </source>
</reference>
<name>A0A7X5UQT8_9PSEU</name>
<organism evidence="3 4">
    <name type="scientific">Saccharomonospora amisosensis</name>
    <dbReference type="NCBI Taxonomy" id="1128677"/>
    <lineage>
        <taxon>Bacteria</taxon>
        <taxon>Bacillati</taxon>
        <taxon>Actinomycetota</taxon>
        <taxon>Actinomycetes</taxon>
        <taxon>Pseudonocardiales</taxon>
        <taxon>Pseudonocardiaceae</taxon>
        <taxon>Saccharomonospora</taxon>
    </lineage>
</organism>
<evidence type="ECO:0000313" key="4">
    <source>
        <dbReference type="Proteomes" id="UP000545493"/>
    </source>
</evidence>
<proteinExistence type="predicted"/>
<evidence type="ECO:0000313" key="3">
    <source>
        <dbReference type="EMBL" id="NIJ12512.1"/>
    </source>
</evidence>
<feature type="region of interest" description="Disordered" evidence="1">
    <location>
        <begin position="159"/>
        <end position="224"/>
    </location>
</feature>
<feature type="compositionally biased region" description="Basic and acidic residues" evidence="1">
    <location>
        <begin position="212"/>
        <end position="224"/>
    </location>
</feature>
<feature type="transmembrane region" description="Helical" evidence="2">
    <location>
        <begin position="65"/>
        <end position="83"/>
    </location>
</feature>
<keyword evidence="4" id="KW-1185">Reference proteome</keyword>